<dbReference type="EMBL" id="OM869517">
    <property type="protein sequence ID" value="UPW40911.1"/>
    <property type="molecule type" value="Genomic_DNA"/>
</dbReference>
<protein>
    <submittedName>
        <fullName evidence="1">Uncharacterized protein</fullName>
    </submittedName>
</protein>
<evidence type="ECO:0000313" key="1">
    <source>
        <dbReference type="EMBL" id="UPW40911.1"/>
    </source>
</evidence>
<sequence length="39" mass="4713">MARQKMRKKNLDRKVFTRTAKHIRKKNLYPGNMRGGIRL</sequence>
<reference evidence="1" key="1">
    <citation type="submission" date="2022-02" db="EMBL/GenBank/DDBJ databases">
        <title>Towards deciphering the DNA virus diversity associated with rodent species in the families Cricetidae and Heteromyidae.</title>
        <authorList>
            <person name="Lund M."/>
            <person name="Larsen B.B."/>
            <person name="Gryseels S."/>
            <person name="Kraberger S."/>
            <person name="Rowsey D.M."/>
            <person name="Steger L."/>
            <person name="Yule K.M."/>
            <person name="Upham N.S."/>
            <person name="Worobey M."/>
            <person name="Van Doorslaer K."/>
            <person name="Varsani A."/>
        </authorList>
    </citation>
    <scope>NUCLEOTIDE SEQUENCE</scope>
    <source>
        <strain evidence="1">UA08Rod_6125</strain>
    </source>
</reference>
<proteinExistence type="predicted"/>
<name>A0A976N132_9VIRU</name>
<organism evidence="1">
    <name type="scientific">Sigmofec virus UA08Rod_6125</name>
    <dbReference type="NCBI Taxonomy" id="2929454"/>
    <lineage>
        <taxon>Viruses</taxon>
        <taxon>Monodnaviria</taxon>
        <taxon>Sangervirae</taxon>
        <taxon>Phixviricota</taxon>
        <taxon>Malgrandaviricetes</taxon>
        <taxon>Petitvirales</taxon>
        <taxon>Microviridae</taxon>
    </lineage>
</organism>
<accession>A0A976N132</accession>